<proteinExistence type="predicted"/>
<sequence length="158" mass="17823">MYTESLRDWRRSTSSTTTSPSFASARLLLCVGQISPSSYPTRCCRRSHRWIRKRARAVKRNARDFTAYRPSCPRLYRSPVPESFYPDSTPQINVDLEASTRMPPVLAINPIHGFEDDTPDTAEARDLLRESQSKCVPNCSDLGSKVIAPKEMTSVLIA</sequence>
<name>A0A550BZT7_9AGAR</name>
<dbReference type="EMBL" id="VDMD01000040">
    <property type="protein sequence ID" value="TRM58038.1"/>
    <property type="molecule type" value="Genomic_DNA"/>
</dbReference>
<evidence type="ECO:0000313" key="1">
    <source>
        <dbReference type="EMBL" id="TRM58038.1"/>
    </source>
</evidence>
<keyword evidence="2" id="KW-1185">Reference proteome</keyword>
<reference evidence="1 2" key="1">
    <citation type="journal article" date="2019" name="New Phytol.">
        <title>Comparative genomics reveals unique wood-decay strategies and fruiting body development in the Schizophyllaceae.</title>
        <authorList>
            <person name="Almasi E."/>
            <person name="Sahu N."/>
            <person name="Krizsan K."/>
            <person name="Balint B."/>
            <person name="Kovacs G.M."/>
            <person name="Kiss B."/>
            <person name="Cseklye J."/>
            <person name="Drula E."/>
            <person name="Henrissat B."/>
            <person name="Nagy I."/>
            <person name="Chovatia M."/>
            <person name="Adam C."/>
            <person name="LaButti K."/>
            <person name="Lipzen A."/>
            <person name="Riley R."/>
            <person name="Grigoriev I.V."/>
            <person name="Nagy L.G."/>
        </authorList>
    </citation>
    <scope>NUCLEOTIDE SEQUENCE [LARGE SCALE GENOMIC DNA]</scope>
    <source>
        <strain evidence="1 2">NL-1724</strain>
    </source>
</reference>
<accession>A0A550BZT7</accession>
<gene>
    <name evidence="1" type="ORF">BD626DRAFT_513121</name>
</gene>
<protein>
    <submittedName>
        <fullName evidence="1">Uncharacterized protein</fullName>
    </submittedName>
</protein>
<evidence type="ECO:0000313" key="2">
    <source>
        <dbReference type="Proteomes" id="UP000320762"/>
    </source>
</evidence>
<dbReference type="Proteomes" id="UP000320762">
    <property type="component" value="Unassembled WGS sequence"/>
</dbReference>
<comment type="caution">
    <text evidence="1">The sequence shown here is derived from an EMBL/GenBank/DDBJ whole genome shotgun (WGS) entry which is preliminary data.</text>
</comment>
<dbReference type="AlphaFoldDB" id="A0A550BZT7"/>
<organism evidence="1 2">
    <name type="scientific">Schizophyllum amplum</name>
    <dbReference type="NCBI Taxonomy" id="97359"/>
    <lineage>
        <taxon>Eukaryota</taxon>
        <taxon>Fungi</taxon>
        <taxon>Dikarya</taxon>
        <taxon>Basidiomycota</taxon>
        <taxon>Agaricomycotina</taxon>
        <taxon>Agaricomycetes</taxon>
        <taxon>Agaricomycetidae</taxon>
        <taxon>Agaricales</taxon>
        <taxon>Schizophyllaceae</taxon>
        <taxon>Schizophyllum</taxon>
    </lineage>
</organism>